<gene>
    <name evidence="2" type="ORF">FAA97_01145</name>
</gene>
<dbReference type="Proteomes" id="UP000308828">
    <property type="component" value="Unassembled WGS sequence"/>
</dbReference>
<sequence>MTDNKDMKRSSKSTGNYWVQTIIGILSVLLVSALIGWITIDLFDSNETPPDLSVETTHVTKVGAGWLVEFEVTNTASETAAEVGIEADLSTNREKVEEASATLDYVPGHSTARGGLFFSQNPAEFELEIRTVGYRKP</sequence>
<protein>
    <submittedName>
        <fullName evidence="2">TIGR02588 family protein</fullName>
    </submittedName>
</protein>
<dbReference type="EMBL" id="STGV01000001">
    <property type="protein sequence ID" value="THV24848.1"/>
    <property type="molecule type" value="Genomic_DNA"/>
</dbReference>
<keyword evidence="1" id="KW-0472">Membrane</keyword>
<organism evidence="2 3">
    <name type="scientific">Peteryoungia ipomoeae</name>
    <dbReference type="NCBI Taxonomy" id="1210932"/>
    <lineage>
        <taxon>Bacteria</taxon>
        <taxon>Pseudomonadati</taxon>
        <taxon>Pseudomonadota</taxon>
        <taxon>Alphaproteobacteria</taxon>
        <taxon>Hyphomicrobiales</taxon>
        <taxon>Rhizobiaceae</taxon>
        <taxon>Peteryoungia</taxon>
    </lineage>
</organism>
<keyword evidence="1" id="KW-1133">Transmembrane helix</keyword>
<keyword evidence="3" id="KW-1185">Reference proteome</keyword>
<dbReference type="InterPro" id="IPR013417">
    <property type="entry name" value="CHP02588"/>
</dbReference>
<proteinExistence type="predicted"/>
<reference evidence="2 3" key="1">
    <citation type="submission" date="2019-04" db="EMBL/GenBank/DDBJ databases">
        <title>Genome sequence of strain shin9-1.</title>
        <authorList>
            <person name="Gao J."/>
            <person name="Sun J."/>
        </authorList>
    </citation>
    <scope>NUCLEOTIDE SEQUENCE [LARGE SCALE GENOMIC DNA]</scope>
    <source>
        <strain evidence="3">shin9-1</strain>
    </source>
</reference>
<dbReference type="AlphaFoldDB" id="A0A4S8P4C8"/>
<evidence type="ECO:0000256" key="1">
    <source>
        <dbReference type="SAM" id="Phobius"/>
    </source>
</evidence>
<name>A0A4S8P4C8_9HYPH</name>
<evidence type="ECO:0000313" key="3">
    <source>
        <dbReference type="Proteomes" id="UP000308828"/>
    </source>
</evidence>
<dbReference type="RefSeq" id="WP_136596696.1">
    <property type="nucleotide sequence ID" value="NZ_STGV01000001.1"/>
</dbReference>
<dbReference type="NCBIfam" id="TIGR02588">
    <property type="entry name" value="TIGR02588 family protein"/>
    <property type="match status" value="1"/>
</dbReference>
<evidence type="ECO:0000313" key="2">
    <source>
        <dbReference type="EMBL" id="THV24848.1"/>
    </source>
</evidence>
<feature type="transmembrane region" description="Helical" evidence="1">
    <location>
        <begin position="21"/>
        <end position="40"/>
    </location>
</feature>
<dbReference type="OrthoDB" id="1445569at2"/>
<comment type="caution">
    <text evidence="2">The sequence shown here is derived from an EMBL/GenBank/DDBJ whole genome shotgun (WGS) entry which is preliminary data.</text>
</comment>
<accession>A0A4S8P4C8</accession>
<keyword evidence="1" id="KW-0812">Transmembrane</keyword>